<dbReference type="AlphaFoldDB" id="F0YJA1"/>
<dbReference type="RefSeq" id="XP_009040489.1">
    <property type="nucleotide sequence ID" value="XM_009042241.1"/>
</dbReference>
<dbReference type="PROSITE" id="PS50249">
    <property type="entry name" value="MPN"/>
    <property type="match status" value="1"/>
</dbReference>
<feature type="region of interest" description="Disordered" evidence="3">
    <location>
        <begin position="304"/>
        <end position="352"/>
    </location>
</feature>
<dbReference type="Pfam" id="PF13012">
    <property type="entry name" value="MitMem_reg"/>
    <property type="match status" value="1"/>
</dbReference>
<dbReference type="EMBL" id="GL833147">
    <property type="protein sequence ID" value="EGB04752.1"/>
    <property type="molecule type" value="Genomic_DNA"/>
</dbReference>
<reference evidence="5 6" key="1">
    <citation type="journal article" date="2011" name="Proc. Natl. Acad. Sci. U.S.A.">
        <title>Niche of harmful alga Aureococcus anophagefferens revealed through ecogenomics.</title>
        <authorList>
            <person name="Gobler C.J."/>
            <person name="Berry D.L."/>
            <person name="Dyhrman S.T."/>
            <person name="Wilhelm S.W."/>
            <person name="Salamov A."/>
            <person name="Lobanov A.V."/>
            <person name="Zhang Y."/>
            <person name="Collier J.L."/>
            <person name="Wurch L.L."/>
            <person name="Kustka A.B."/>
            <person name="Dill B.D."/>
            <person name="Shah M."/>
            <person name="VerBerkmoes N.C."/>
            <person name="Kuo A."/>
            <person name="Terry A."/>
            <person name="Pangilinan J."/>
            <person name="Lindquist E.A."/>
            <person name="Lucas S."/>
            <person name="Paulsen I.T."/>
            <person name="Hattenrath-Lehmann T.K."/>
            <person name="Talmage S.C."/>
            <person name="Walker E.A."/>
            <person name="Koch F."/>
            <person name="Burson A.M."/>
            <person name="Marcoval M.A."/>
            <person name="Tang Y.Z."/>
            <person name="Lecleir G.R."/>
            <person name="Coyne K.J."/>
            <person name="Berg G.M."/>
            <person name="Bertrand E.M."/>
            <person name="Saito M.A."/>
            <person name="Gladyshev V.N."/>
            <person name="Grigoriev I.V."/>
        </authorList>
    </citation>
    <scope>NUCLEOTIDE SEQUENCE [LARGE SCALE GENOMIC DNA]</scope>
    <source>
        <strain evidence="6">CCMP 1984</strain>
    </source>
</reference>
<keyword evidence="2" id="KW-0647">Proteasome</keyword>
<dbReference type="Gene3D" id="3.40.140.10">
    <property type="entry name" value="Cytidine Deaminase, domain 2"/>
    <property type="match status" value="1"/>
</dbReference>
<dbReference type="eggNOG" id="KOG1556">
    <property type="taxonomic scope" value="Eukaryota"/>
</dbReference>
<evidence type="ECO:0000256" key="3">
    <source>
        <dbReference type="SAM" id="MobiDB-lite"/>
    </source>
</evidence>
<sequence>MADREGAITTSEAVVSGEASGPKVTVVVHPLVLLSTVDHYNRVARDTKKRVVGVLLGTRSGGDVDVTNSFAVPFEEDSKNPAIWYLDHNYLETMYRMYKKVNAREVVVGYYSTGPKIKENDIKIDALMQDYCAQPVFVIIDVRPENDAIPTTAYVSVEEVEAESGAARKEIQRTFKHVSSMIGAYEAEEVGVEHLLRDVNDPTVSTLASQIKHKMAGLVALRSRLAEMKAYLEAVLAGKLPANNQIMYNCQMIFNLMPNLNVDALVSSMLVKTNDYHLAIYCAALVRCIIALHELVNNKITNKRLEEEAENPKPKDDKKKGDPADGAKDGAKENEKPDAKADAKDGADAAKK</sequence>
<dbReference type="InterPro" id="IPR037518">
    <property type="entry name" value="MPN"/>
</dbReference>
<dbReference type="InterPro" id="IPR024969">
    <property type="entry name" value="EIF3F/CSN6-like_C"/>
</dbReference>
<dbReference type="FunCoup" id="F0YJA1">
    <property type="interactions" value="474"/>
</dbReference>
<dbReference type="InterPro" id="IPR033858">
    <property type="entry name" value="MPN_RPN7_8"/>
</dbReference>
<dbReference type="Pfam" id="PF01398">
    <property type="entry name" value="JAB"/>
    <property type="match status" value="1"/>
</dbReference>
<dbReference type="InterPro" id="IPR000555">
    <property type="entry name" value="JAMM/MPN+_dom"/>
</dbReference>
<organism evidence="6">
    <name type="scientific">Aureococcus anophagefferens</name>
    <name type="common">Harmful bloom alga</name>
    <dbReference type="NCBI Taxonomy" id="44056"/>
    <lineage>
        <taxon>Eukaryota</taxon>
        <taxon>Sar</taxon>
        <taxon>Stramenopiles</taxon>
        <taxon>Ochrophyta</taxon>
        <taxon>Pelagophyceae</taxon>
        <taxon>Pelagomonadales</taxon>
        <taxon>Pelagomonadaceae</taxon>
        <taxon>Aureococcus</taxon>
    </lineage>
</organism>
<dbReference type="FunFam" id="3.40.140.10:FF:000013">
    <property type="entry name" value="26S proteasome non-ATPase regulatory subunit 7"/>
    <property type="match status" value="1"/>
</dbReference>
<comment type="similarity">
    <text evidence="1">Belongs to the peptidase M67A family.</text>
</comment>
<dbReference type="Proteomes" id="UP000002729">
    <property type="component" value="Unassembled WGS sequence"/>
</dbReference>
<dbReference type="OrthoDB" id="10256771at2759"/>
<evidence type="ECO:0000313" key="5">
    <source>
        <dbReference type="EMBL" id="EGB04752.1"/>
    </source>
</evidence>
<name>F0YJA1_AURAN</name>
<accession>F0YJA1</accession>
<dbReference type="PANTHER" id="PTHR10540:SF7">
    <property type="entry name" value="26S PROTEASOME NON-ATPASE REGULATORY SUBUNIT 7"/>
    <property type="match status" value="1"/>
</dbReference>
<dbReference type="SMART" id="SM00232">
    <property type="entry name" value="JAB_MPN"/>
    <property type="match status" value="1"/>
</dbReference>
<dbReference type="InParanoid" id="F0YJA1"/>
<dbReference type="GO" id="GO:0048731">
    <property type="term" value="P:system development"/>
    <property type="evidence" value="ECO:0007669"/>
    <property type="project" value="UniProtKB-ARBA"/>
</dbReference>
<dbReference type="GO" id="GO:0005838">
    <property type="term" value="C:proteasome regulatory particle"/>
    <property type="evidence" value="ECO:0007669"/>
    <property type="project" value="InterPro"/>
</dbReference>
<dbReference type="CDD" id="cd08062">
    <property type="entry name" value="MPN_RPN7_8"/>
    <property type="match status" value="1"/>
</dbReference>
<proteinExistence type="inferred from homology"/>
<gene>
    <name evidence="5" type="ORF">AURANDRAFT_32049</name>
</gene>
<dbReference type="PANTHER" id="PTHR10540">
    <property type="entry name" value="EUKARYOTIC TRANSLATION INITIATION FACTOR 3 SUBUNIT F-RELATED"/>
    <property type="match status" value="1"/>
</dbReference>
<feature type="domain" description="MPN" evidence="4">
    <location>
        <begin position="26"/>
        <end position="160"/>
    </location>
</feature>
<dbReference type="GO" id="GO:0008237">
    <property type="term" value="F:metallopeptidase activity"/>
    <property type="evidence" value="ECO:0007669"/>
    <property type="project" value="InterPro"/>
</dbReference>
<dbReference type="GO" id="GO:0043161">
    <property type="term" value="P:proteasome-mediated ubiquitin-dependent protein catabolic process"/>
    <property type="evidence" value="ECO:0007669"/>
    <property type="project" value="TreeGrafter"/>
</dbReference>
<dbReference type="GeneID" id="20221087"/>
<evidence type="ECO:0000259" key="4">
    <source>
        <dbReference type="PROSITE" id="PS50249"/>
    </source>
</evidence>
<keyword evidence="6" id="KW-1185">Reference proteome</keyword>
<dbReference type="KEGG" id="aaf:AURANDRAFT_32049"/>
<evidence type="ECO:0000256" key="1">
    <source>
        <dbReference type="ARBA" id="ARBA00008568"/>
    </source>
</evidence>
<protein>
    <recommendedName>
        <fullName evidence="4">MPN domain-containing protein</fullName>
    </recommendedName>
</protein>
<evidence type="ECO:0000313" key="6">
    <source>
        <dbReference type="Proteomes" id="UP000002729"/>
    </source>
</evidence>
<dbReference type="OMA" id="HAMSIKT"/>
<evidence type="ECO:0000256" key="2">
    <source>
        <dbReference type="ARBA" id="ARBA00022942"/>
    </source>
</evidence>